<dbReference type="GO" id="GO:0031588">
    <property type="term" value="C:nucleotide-activated protein kinase complex"/>
    <property type="evidence" value="ECO:0007669"/>
    <property type="project" value="TreeGrafter"/>
</dbReference>
<evidence type="ECO:0000256" key="3">
    <source>
        <dbReference type="ARBA" id="ARBA00023122"/>
    </source>
</evidence>
<keyword evidence="7" id="KW-1185">Reference proteome</keyword>
<keyword evidence="2" id="KW-0677">Repeat</keyword>
<dbReference type="PANTHER" id="PTHR13780:SF35">
    <property type="entry name" value="LD22662P"/>
    <property type="match status" value="1"/>
</dbReference>
<gene>
    <name evidence="6" type="ORF">BB561_004653</name>
</gene>
<dbReference type="GO" id="GO:0016208">
    <property type="term" value="F:AMP binding"/>
    <property type="evidence" value="ECO:0007669"/>
    <property type="project" value="TreeGrafter"/>
</dbReference>
<dbReference type="EMBL" id="MBFR01000230">
    <property type="protein sequence ID" value="PVU90918.1"/>
    <property type="molecule type" value="Genomic_DNA"/>
</dbReference>
<dbReference type="OrthoDB" id="286637at2759"/>
<dbReference type="PANTHER" id="PTHR13780">
    <property type="entry name" value="AMP-ACTIVATED PROTEIN KINASE, GAMMA REGULATORY SUBUNIT"/>
    <property type="match status" value="1"/>
</dbReference>
<dbReference type="Pfam" id="PF00571">
    <property type="entry name" value="CBS"/>
    <property type="match status" value="2"/>
</dbReference>
<protein>
    <recommendedName>
        <fullName evidence="5">CBS domain-containing protein</fullName>
    </recommendedName>
</protein>
<reference evidence="6 7" key="1">
    <citation type="journal article" date="2018" name="MBio">
        <title>Comparative Genomics Reveals the Core Gene Toolbox for the Fungus-Insect Symbiosis.</title>
        <authorList>
            <person name="Wang Y."/>
            <person name="Stata M."/>
            <person name="Wang W."/>
            <person name="Stajich J.E."/>
            <person name="White M.M."/>
            <person name="Moncalvo J.M."/>
        </authorList>
    </citation>
    <scope>NUCLEOTIDE SEQUENCE [LARGE SCALE GENOMIC DNA]</scope>
    <source>
        <strain evidence="6 7">SWE-8-4</strain>
    </source>
</reference>
<organism evidence="6 7">
    <name type="scientific">Smittium simulii</name>
    <dbReference type="NCBI Taxonomy" id="133385"/>
    <lineage>
        <taxon>Eukaryota</taxon>
        <taxon>Fungi</taxon>
        <taxon>Fungi incertae sedis</taxon>
        <taxon>Zoopagomycota</taxon>
        <taxon>Kickxellomycotina</taxon>
        <taxon>Harpellomycetes</taxon>
        <taxon>Harpellales</taxon>
        <taxon>Legeriomycetaceae</taxon>
        <taxon>Smittium</taxon>
    </lineage>
</organism>
<dbReference type="GO" id="GO:0005737">
    <property type="term" value="C:cytoplasm"/>
    <property type="evidence" value="ECO:0007669"/>
    <property type="project" value="TreeGrafter"/>
</dbReference>
<dbReference type="AlphaFoldDB" id="A0A2T9YEZ4"/>
<dbReference type="GO" id="GO:0019901">
    <property type="term" value="F:protein kinase binding"/>
    <property type="evidence" value="ECO:0007669"/>
    <property type="project" value="TreeGrafter"/>
</dbReference>
<dbReference type="Gene3D" id="3.10.580.10">
    <property type="entry name" value="CBS-domain"/>
    <property type="match status" value="1"/>
</dbReference>
<accession>A0A2T9YEZ4</accession>
<dbReference type="GO" id="GO:0019887">
    <property type="term" value="F:protein kinase regulator activity"/>
    <property type="evidence" value="ECO:0007669"/>
    <property type="project" value="TreeGrafter"/>
</dbReference>
<evidence type="ECO:0000259" key="5">
    <source>
        <dbReference type="PROSITE" id="PS51371"/>
    </source>
</evidence>
<dbReference type="GO" id="GO:0005634">
    <property type="term" value="C:nucleus"/>
    <property type="evidence" value="ECO:0007669"/>
    <property type="project" value="TreeGrafter"/>
</dbReference>
<comment type="caution">
    <text evidence="6">The sequence shown here is derived from an EMBL/GenBank/DDBJ whole genome shotgun (WGS) entry which is preliminary data.</text>
</comment>
<sequence>MESLYKVSKQLINSSSNCISLVDTDPETKKDVVVANLTVYQILQFFAANIQERDLMTTYTLEEMGIGTYKNLHTAYMSTPVIEIVSMFVNNEISVVPIINEYGVLINAFDRSDLPNLSKEGMLDNLDMPVEQAIECRPHDYMGVHTCNKDDNLWSILGTIRKKVVHRLVVIDEDTKPIGVITLNDILKALLV</sequence>
<dbReference type="SMART" id="SM00116">
    <property type="entry name" value="CBS"/>
    <property type="match status" value="2"/>
</dbReference>
<evidence type="ECO:0000313" key="6">
    <source>
        <dbReference type="EMBL" id="PVU90918.1"/>
    </source>
</evidence>
<evidence type="ECO:0000256" key="4">
    <source>
        <dbReference type="PROSITE-ProRule" id="PRU00703"/>
    </source>
</evidence>
<name>A0A2T9YEZ4_9FUNG</name>
<dbReference type="InterPro" id="IPR050511">
    <property type="entry name" value="AMPK_gamma/SDS23_families"/>
</dbReference>
<feature type="domain" description="CBS" evidence="5">
    <location>
        <begin position="136"/>
        <end position="192"/>
    </location>
</feature>
<evidence type="ECO:0000313" key="7">
    <source>
        <dbReference type="Proteomes" id="UP000245383"/>
    </source>
</evidence>
<dbReference type="PROSITE" id="PS51371">
    <property type="entry name" value="CBS"/>
    <property type="match status" value="1"/>
</dbReference>
<proteinExistence type="inferred from homology"/>
<comment type="similarity">
    <text evidence="1">Belongs to the 5'-AMP-activated protein kinase gamma subunit family.</text>
</comment>
<dbReference type="InterPro" id="IPR000644">
    <property type="entry name" value="CBS_dom"/>
</dbReference>
<evidence type="ECO:0000256" key="1">
    <source>
        <dbReference type="ARBA" id="ARBA00006750"/>
    </source>
</evidence>
<dbReference type="InterPro" id="IPR046342">
    <property type="entry name" value="CBS_dom_sf"/>
</dbReference>
<evidence type="ECO:0000256" key="2">
    <source>
        <dbReference type="ARBA" id="ARBA00022737"/>
    </source>
</evidence>
<dbReference type="Proteomes" id="UP000245383">
    <property type="component" value="Unassembled WGS sequence"/>
</dbReference>
<dbReference type="STRING" id="133385.A0A2T9YEZ4"/>
<dbReference type="SUPFAM" id="SSF54631">
    <property type="entry name" value="CBS-domain pair"/>
    <property type="match status" value="1"/>
</dbReference>
<keyword evidence="3 4" id="KW-0129">CBS domain</keyword>